<sequence length="103" mass="11728">MKCVAICLRRIHIDDDSLTGLDPSTINSTMNMSVRYKLANQFSTSIKNIGYKSDIGYQTFLYSNEHEIRRLLLYLVERISVDSDEKSSSPDHPSTAVGWILSR</sequence>
<dbReference type="InterPro" id="IPR008530">
    <property type="entry name" value="CCDC22"/>
</dbReference>
<feature type="region of interest" description="Disordered" evidence="1">
    <location>
        <begin position="82"/>
        <end position="103"/>
    </location>
</feature>
<dbReference type="EMBL" id="MUJZ01018456">
    <property type="protein sequence ID" value="OTF80384.1"/>
    <property type="molecule type" value="Genomic_DNA"/>
</dbReference>
<dbReference type="GO" id="GO:0097602">
    <property type="term" value="F:cullin family protein binding"/>
    <property type="evidence" value="ECO:0007669"/>
    <property type="project" value="TreeGrafter"/>
</dbReference>
<feature type="domain" description="CCDC22 N-terminal" evidence="2">
    <location>
        <begin position="2"/>
        <end position="80"/>
    </location>
</feature>
<name>A0A1Y3BK57_EURMA</name>
<gene>
    <name evidence="3" type="ORF">BLA29_001751</name>
</gene>
<dbReference type="PANTHER" id="PTHR15668">
    <property type="entry name" value="JM1 PROTEIN"/>
    <property type="match status" value="1"/>
</dbReference>
<dbReference type="PANTHER" id="PTHR15668:SF4">
    <property type="entry name" value="COILED-COIL DOMAIN-CONTAINING PROTEIN 22"/>
    <property type="match status" value="1"/>
</dbReference>
<dbReference type="Proteomes" id="UP000194236">
    <property type="component" value="Unassembled WGS sequence"/>
</dbReference>
<organism evidence="3 4">
    <name type="scientific">Euroglyphus maynei</name>
    <name type="common">Mayne's house dust mite</name>
    <dbReference type="NCBI Taxonomy" id="6958"/>
    <lineage>
        <taxon>Eukaryota</taxon>
        <taxon>Metazoa</taxon>
        <taxon>Ecdysozoa</taxon>
        <taxon>Arthropoda</taxon>
        <taxon>Chelicerata</taxon>
        <taxon>Arachnida</taxon>
        <taxon>Acari</taxon>
        <taxon>Acariformes</taxon>
        <taxon>Sarcoptiformes</taxon>
        <taxon>Astigmata</taxon>
        <taxon>Psoroptidia</taxon>
        <taxon>Analgoidea</taxon>
        <taxon>Pyroglyphidae</taxon>
        <taxon>Pyroglyphinae</taxon>
        <taxon>Euroglyphus</taxon>
    </lineage>
</organism>
<dbReference type="GO" id="GO:2000060">
    <property type="term" value="P:positive regulation of ubiquitin-dependent protein catabolic process"/>
    <property type="evidence" value="ECO:0007669"/>
    <property type="project" value="TreeGrafter"/>
</dbReference>
<evidence type="ECO:0000256" key="1">
    <source>
        <dbReference type="SAM" id="MobiDB-lite"/>
    </source>
</evidence>
<comment type="caution">
    <text evidence="3">The sequence shown here is derived from an EMBL/GenBank/DDBJ whole genome shotgun (WGS) entry which is preliminary data.</text>
</comment>
<keyword evidence="4" id="KW-1185">Reference proteome</keyword>
<accession>A0A1Y3BK57</accession>
<protein>
    <recommendedName>
        <fullName evidence="2">CCDC22 N-terminal domain-containing protein</fullName>
    </recommendedName>
</protein>
<reference evidence="3 4" key="1">
    <citation type="submission" date="2017-03" db="EMBL/GenBank/DDBJ databases">
        <title>Genome Survey of Euroglyphus maynei.</title>
        <authorList>
            <person name="Arlian L.G."/>
            <person name="Morgan M.S."/>
            <person name="Rider S.D."/>
        </authorList>
    </citation>
    <scope>NUCLEOTIDE SEQUENCE [LARGE SCALE GENOMIC DNA]</scope>
    <source>
        <strain evidence="3">Arlian Lab</strain>
        <tissue evidence="3">Whole body</tissue>
    </source>
</reference>
<dbReference type="OrthoDB" id="10266736at2759"/>
<evidence type="ECO:0000313" key="4">
    <source>
        <dbReference type="Proteomes" id="UP000194236"/>
    </source>
</evidence>
<evidence type="ECO:0000259" key="2">
    <source>
        <dbReference type="Pfam" id="PF21674"/>
    </source>
</evidence>
<proteinExistence type="predicted"/>
<dbReference type="AlphaFoldDB" id="A0A1Y3BK57"/>
<evidence type="ECO:0000313" key="3">
    <source>
        <dbReference type="EMBL" id="OTF80384.1"/>
    </source>
</evidence>
<dbReference type="InterPro" id="IPR048349">
    <property type="entry name" value="CCDC22_N"/>
</dbReference>
<dbReference type="Pfam" id="PF21674">
    <property type="entry name" value="CCDC22_N"/>
    <property type="match status" value="1"/>
</dbReference>